<evidence type="ECO:0008006" key="3">
    <source>
        <dbReference type="Google" id="ProtNLM"/>
    </source>
</evidence>
<name>A0A7W9DZJ7_9SPHI</name>
<gene>
    <name evidence="1" type="ORF">HDE68_001508</name>
</gene>
<dbReference type="AlphaFoldDB" id="A0A7W9DZJ7"/>
<reference evidence="1 2" key="1">
    <citation type="submission" date="2020-08" db="EMBL/GenBank/DDBJ databases">
        <title>Genomic Encyclopedia of Type Strains, Phase IV (KMG-V): Genome sequencing to study the core and pangenomes of soil and plant-associated prokaryotes.</title>
        <authorList>
            <person name="Whitman W."/>
        </authorList>
    </citation>
    <scope>NUCLEOTIDE SEQUENCE [LARGE SCALE GENOMIC DNA]</scope>
    <source>
        <strain evidence="1 2">S3M1</strain>
    </source>
</reference>
<comment type="caution">
    <text evidence="1">The sequence shown here is derived from an EMBL/GenBank/DDBJ whole genome shotgun (WGS) entry which is preliminary data.</text>
</comment>
<organism evidence="1 2">
    <name type="scientific">Pedobacter cryoconitis</name>
    <dbReference type="NCBI Taxonomy" id="188932"/>
    <lineage>
        <taxon>Bacteria</taxon>
        <taxon>Pseudomonadati</taxon>
        <taxon>Bacteroidota</taxon>
        <taxon>Sphingobacteriia</taxon>
        <taxon>Sphingobacteriales</taxon>
        <taxon>Sphingobacteriaceae</taxon>
        <taxon>Pedobacter</taxon>
    </lineage>
</organism>
<dbReference type="Proteomes" id="UP000537204">
    <property type="component" value="Unassembled WGS sequence"/>
</dbReference>
<sequence length="50" mass="5690">MNETEFLDYCKSQLSGPLKDEDVITMLTAWGSIKYAQGYNNALSEKEDIE</sequence>
<accession>A0A7W9DZJ7</accession>
<proteinExistence type="predicted"/>
<dbReference type="RefSeq" id="WP_183880525.1">
    <property type="nucleotide sequence ID" value="NZ_JACHCE010000002.1"/>
</dbReference>
<protein>
    <recommendedName>
        <fullName evidence="3">Phage protein</fullName>
    </recommendedName>
</protein>
<evidence type="ECO:0000313" key="1">
    <source>
        <dbReference type="EMBL" id="MBB5635620.1"/>
    </source>
</evidence>
<dbReference type="EMBL" id="JACHCE010000002">
    <property type="protein sequence ID" value="MBB5635620.1"/>
    <property type="molecule type" value="Genomic_DNA"/>
</dbReference>
<evidence type="ECO:0000313" key="2">
    <source>
        <dbReference type="Proteomes" id="UP000537204"/>
    </source>
</evidence>